<dbReference type="AlphaFoldDB" id="A0AAE3J0Y5"/>
<feature type="signal peptide" evidence="1">
    <location>
        <begin position="1"/>
        <end position="20"/>
    </location>
</feature>
<proteinExistence type="predicted"/>
<evidence type="ECO:0008006" key="4">
    <source>
        <dbReference type="Google" id="ProtNLM"/>
    </source>
</evidence>
<dbReference type="EMBL" id="JAOYFC010000001">
    <property type="protein sequence ID" value="MCV6824131.1"/>
    <property type="molecule type" value="Genomic_DNA"/>
</dbReference>
<feature type="chain" id="PRO_5041908110" description="Bacterial surface antigen (D15) domain-containing protein" evidence="1">
    <location>
        <begin position="21"/>
        <end position="370"/>
    </location>
</feature>
<protein>
    <recommendedName>
        <fullName evidence="4">Bacterial surface antigen (D15) domain-containing protein</fullName>
    </recommendedName>
</protein>
<name>A0AAE3J0Y5_9RHOB</name>
<dbReference type="Proteomes" id="UP001208041">
    <property type="component" value="Unassembled WGS sequence"/>
</dbReference>
<reference evidence="2" key="1">
    <citation type="submission" date="2022-10" db="EMBL/GenBank/DDBJ databases">
        <authorList>
            <person name="Yue Y."/>
        </authorList>
    </citation>
    <scope>NUCLEOTIDE SEQUENCE</scope>
    <source>
        <strain evidence="2">Z654</strain>
    </source>
</reference>
<comment type="caution">
    <text evidence="2">The sequence shown here is derived from an EMBL/GenBank/DDBJ whole genome shotgun (WGS) entry which is preliminary data.</text>
</comment>
<organism evidence="2 3">
    <name type="scientific">Halocynthiibacter halioticoli</name>
    <dbReference type="NCBI Taxonomy" id="2986804"/>
    <lineage>
        <taxon>Bacteria</taxon>
        <taxon>Pseudomonadati</taxon>
        <taxon>Pseudomonadota</taxon>
        <taxon>Alphaproteobacteria</taxon>
        <taxon>Rhodobacterales</taxon>
        <taxon>Paracoccaceae</taxon>
        <taxon>Halocynthiibacter</taxon>
    </lineage>
</organism>
<dbReference type="RefSeq" id="WP_263952951.1">
    <property type="nucleotide sequence ID" value="NZ_JAOYFC010000001.1"/>
</dbReference>
<keyword evidence="3" id="KW-1185">Reference proteome</keyword>
<keyword evidence="1" id="KW-0732">Signal</keyword>
<accession>A0AAE3J0Y5</accession>
<evidence type="ECO:0000313" key="2">
    <source>
        <dbReference type="EMBL" id="MCV6824131.1"/>
    </source>
</evidence>
<evidence type="ECO:0000256" key="1">
    <source>
        <dbReference type="SAM" id="SignalP"/>
    </source>
</evidence>
<dbReference type="Gene3D" id="2.40.160.50">
    <property type="entry name" value="membrane protein fhac: a member of the omp85/tpsb transporter family"/>
    <property type="match status" value="1"/>
</dbReference>
<evidence type="ECO:0000313" key="3">
    <source>
        <dbReference type="Proteomes" id="UP001208041"/>
    </source>
</evidence>
<sequence>MAAAIATAGSCALTIFPAHANSFTEQFIDPEDNMFDVSAFLARGGFVPMPVIITEPAVDKGIGIVGQFVQGDPTTKNVRRTMVGAFITGNNSFGGGAMQTGAFRDGRVKYTVGIGGADLHLPVYPFGSSRSIEYNNVTGGVFGHLRMQVGETPWYVGPRFRYQASTISLDAEGRLGGILEEFAVEKRYSALGLMGTYDTRDNSVTPLQGIDAVMRYDLFDGAIGSDADFDLGMVALHGFQKLGDNGWSIGAMTRYDWSNGDTPFNMAPQISLRGISWGRYAGERASSTEIQLRKDFDNRWAGVAFAGYGTSVAGNSRIFDDSGPVHTYGVGVRYKIARKLGIDVGIDIARGPEETIWMLQFGHAWMRTME</sequence>
<gene>
    <name evidence="2" type="ORF">OH136_06130</name>
</gene>